<proteinExistence type="predicted"/>
<reference evidence="3 4" key="1">
    <citation type="submission" date="2018-09" db="EMBL/GenBank/DDBJ databases">
        <title>Comparative genomics of Leucobacter spp.</title>
        <authorList>
            <person name="Reis A.C."/>
            <person name="Kolvenbach B.A."/>
            <person name="Corvini P.F.X."/>
            <person name="Nunes O.C."/>
        </authorList>
    </citation>
    <scope>NUCLEOTIDE SEQUENCE [LARGE SCALE GENOMIC DNA]</scope>
    <source>
        <strain evidence="3 4">L-1</strain>
    </source>
</reference>
<evidence type="ECO:0000313" key="3">
    <source>
        <dbReference type="EMBL" id="MBL3690673.1"/>
    </source>
</evidence>
<dbReference type="Proteomes" id="UP001646141">
    <property type="component" value="Unassembled WGS sequence"/>
</dbReference>
<comment type="caution">
    <text evidence="3">The sequence shown here is derived from an EMBL/GenBank/DDBJ whole genome shotgun (WGS) entry which is preliminary data.</text>
</comment>
<sequence>MVARSTVPSEQRVFSLVLALVVSPEGLTKRELLSSVYGYAERFTPGESSLALDRQFERDKEQLRGLGIHIETLDSPLEPGNNQLTRYRISKELLEFPSELRFSERELVLLRLAALAWQEGSLSAESRRAAMKLEALGAGLDLQHLGVAPRLGSAEPAAAALQEAIDAGRVVRFAYTLPGRDAPLERRVAPLRLHRADGRWHLISWDLERAAERVFLLARISGAVTIEQTRFAPELRDRADPAVAELLRLRESQRATLRVGRGTVAEARLTPRAAVVASSEDGVELTLGMLDPHLLAAELIGYGAEVAVSEPAALRELVITGLRRIAAAHEEDSHG</sequence>
<dbReference type="InterPro" id="IPR051534">
    <property type="entry name" value="CBASS_pafABC_assoc_protein"/>
</dbReference>
<name>A0ABS1SR84_9MICO</name>
<feature type="domain" description="WYL" evidence="1">
    <location>
        <begin position="158"/>
        <end position="223"/>
    </location>
</feature>
<protein>
    <submittedName>
        <fullName evidence="3">WYL domain-containing protein</fullName>
    </submittedName>
</protein>
<gene>
    <name evidence="3" type="ORF">D3226_12030</name>
</gene>
<evidence type="ECO:0000313" key="4">
    <source>
        <dbReference type="Proteomes" id="UP001646141"/>
    </source>
</evidence>
<dbReference type="Pfam" id="PF25583">
    <property type="entry name" value="WCX"/>
    <property type="match status" value="1"/>
</dbReference>
<dbReference type="RefSeq" id="WP_202382839.1">
    <property type="nucleotide sequence ID" value="NZ_BAAAMA010000010.1"/>
</dbReference>
<feature type="domain" description="WCX" evidence="2">
    <location>
        <begin position="253"/>
        <end position="326"/>
    </location>
</feature>
<dbReference type="PANTHER" id="PTHR34580:SF3">
    <property type="entry name" value="PROTEIN PAFB"/>
    <property type="match status" value="1"/>
</dbReference>
<dbReference type="PROSITE" id="PS52050">
    <property type="entry name" value="WYL"/>
    <property type="match status" value="1"/>
</dbReference>
<dbReference type="InterPro" id="IPR026881">
    <property type="entry name" value="WYL_dom"/>
</dbReference>
<evidence type="ECO:0000259" key="1">
    <source>
        <dbReference type="Pfam" id="PF13280"/>
    </source>
</evidence>
<keyword evidence="4" id="KW-1185">Reference proteome</keyword>
<dbReference type="PANTHER" id="PTHR34580">
    <property type="match status" value="1"/>
</dbReference>
<organism evidence="3 4">
    <name type="scientific">Leucobacter chromiireducens subsp. chromiireducens</name>
    <dbReference type="NCBI Taxonomy" id="660067"/>
    <lineage>
        <taxon>Bacteria</taxon>
        <taxon>Bacillati</taxon>
        <taxon>Actinomycetota</taxon>
        <taxon>Actinomycetes</taxon>
        <taxon>Micrococcales</taxon>
        <taxon>Microbacteriaceae</taxon>
        <taxon>Leucobacter</taxon>
    </lineage>
</organism>
<dbReference type="InterPro" id="IPR057727">
    <property type="entry name" value="WCX_dom"/>
</dbReference>
<dbReference type="EMBL" id="QYAD01000004">
    <property type="protein sequence ID" value="MBL3690673.1"/>
    <property type="molecule type" value="Genomic_DNA"/>
</dbReference>
<accession>A0ABS1SR84</accession>
<dbReference type="Pfam" id="PF13280">
    <property type="entry name" value="WYL"/>
    <property type="match status" value="1"/>
</dbReference>
<evidence type="ECO:0000259" key="2">
    <source>
        <dbReference type="Pfam" id="PF25583"/>
    </source>
</evidence>